<evidence type="ECO:0000256" key="4">
    <source>
        <dbReference type="ARBA" id="ARBA00022605"/>
    </source>
</evidence>
<comment type="pathway">
    <text evidence="2">Amino-acid biosynthesis; L-tryptophan biosynthesis; L-tryptophan from chorismate: step 4/5.</text>
</comment>
<dbReference type="AlphaFoldDB" id="A0A7S0ME54"/>
<dbReference type="GO" id="GO:0000162">
    <property type="term" value="P:L-tryptophan biosynthetic process"/>
    <property type="evidence" value="ECO:0007669"/>
    <property type="project" value="UniProtKB-UniPathway"/>
</dbReference>
<dbReference type="InterPro" id="IPR011060">
    <property type="entry name" value="RibuloseP-bd_barrel"/>
</dbReference>
<name>A0A7S0ME54_9CRYP</name>
<dbReference type="UniPathway" id="UPA00035">
    <property type="reaction ID" value="UER00043"/>
</dbReference>
<keyword evidence="5" id="KW-0822">Tryptophan biosynthesis</keyword>
<keyword evidence="4" id="KW-0028">Amino-acid biosynthesis</keyword>
<sequence>MPMASKLIFAVATLTVSIASVTGFVPLSLGVIHEVSSPSRSVRFGPLMHPTSLCASRSRCRLFQLSMAETTIESLIEKVKSTPVASKGPDKIFRAIKKANGAPSVCVEYSREPAGQRQKVDFISLTFRRSKAAAIIVDTALPYEGGEQDFADFVKEQKTAKGNFPGPASIVWRGKIKDVDSIAKAALAGASGVALPAEELSEETLAELVHACHALDMEPFVEISDKKHVSAAVAAGARIICIRFTSNAVASFLNYAQIQLRSDIPKECAAVATIAGRQRGLEIEQAQQVLQQGKFDGVLMANFITDAADSMADRYAAYVMREVLSKRSEAFRITEVRGSGGPASAYGWGAGAGKMPPPGFSGEGTHA</sequence>
<dbReference type="InterPro" id="IPR013785">
    <property type="entry name" value="Aldolase_TIM"/>
</dbReference>
<dbReference type="SUPFAM" id="SSF51366">
    <property type="entry name" value="Ribulose-phoshate binding barrel"/>
    <property type="match status" value="1"/>
</dbReference>
<evidence type="ECO:0000256" key="6">
    <source>
        <dbReference type="ARBA" id="ARBA00023141"/>
    </source>
</evidence>
<dbReference type="EMBL" id="HBEZ01029958">
    <property type="protein sequence ID" value="CAD8638854.1"/>
    <property type="molecule type" value="Transcribed_RNA"/>
</dbReference>
<dbReference type="Pfam" id="PF00218">
    <property type="entry name" value="IGPS"/>
    <property type="match status" value="1"/>
</dbReference>
<evidence type="ECO:0000256" key="7">
    <source>
        <dbReference type="ARBA" id="ARBA00023239"/>
    </source>
</evidence>
<evidence type="ECO:0000313" key="9">
    <source>
        <dbReference type="EMBL" id="CAD8638854.1"/>
    </source>
</evidence>
<dbReference type="GO" id="GO:0004425">
    <property type="term" value="F:indole-3-glycerol-phosphate synthase activity"/>
    <property type="evidence" value="ECO:0007669"/>
    <property type="project" value="UniProtKB-EC"/>
</dbReference>
<comment type="catalytic activity">
    <reaction evidence="1">
        <text>1-(2-carboxyphenylamino)-1-deoxy-D-ribulose 5-phosphate + H(+) = (1S,2R)-1-C-(indol-3-yl)glycerol 3-phosphate + CO2 + H2O</text>
        <dbReference type="Rhea" id="RHEA:23476"/>
        <dbReference type="ChEBI" id="CHEBI:15377"/>
        <dbReference type="ChEBI" id="CHEBI:15378"/>
        <dbReference type="ChEBI" id="CHEBI:16526"/>
        <dbReference type="ChEBI" id="CHEBI:58613"/>
        <dbReference type="ChEBI" id="CHEBI:58866"/>
        <dbReference type="EC" id="4.1.1.48"/>
    </reaction>
</comment>
<evidence type="ECO:0000259" key="8">
    <source>
        <dbReference type="Pfam" id="PF00218"/>
    </source>
</evidence>
<keyword evidence="7" id="KW-0456">Lyase</keyword>
<keyword evidence="6" id="KW-0057">Aromatic amino acid biosynthesis</keyword>
<organism evidence="9">
    <name type="scientific">Cryptomonas curvata</name>
    <dbReference type="NCBI Taxonomy" id="233186"/>
    <lineage>
        <taxon>Eukaryota</taxon>
        <taxon>Cryptophyceae</taxon>
        <taxon>Cryptomonadales</taxon>
        <taxon>Cryptomonadaceae</taxon>
        <taxon>Cryptomonas</taxon>
    </lineage>
</organism>
<feature type="domain" description="Indole-3-glycerol phosphate synthase" evidence="8">
    <location>
        <begin position="85"/>
        <end position="244"/>
    </location>
</feature>
<evidence type="ECO:0000256" key="5">
    <source>
        <dbReference type="ARBA" id="ARBA00022822"/>
    </source>
</evidence>
<dbReference type="EC" id="4.1.1.48" evidence="3"/>
<evidence type="ECO:0000256" key="3">
    <source>
        <dbReference type="ARBA" id="ARBA00012362"/>
    </source>
</evidence>
<evidence type="ECO:0000256" key="2">
    <source>
        <dbReference type="ARBA" id="ARBA00004696"/>
    </source>
</evidence>
<evidence type="ECO:0000256" key="1">
    <source>
        <dbReference type="ARBA" id="ARBA00001633"/>
    </source>
</evidence>
<proteinExistence type="predicted"/>
<dbReference type="InterPro" id="IPR013798">
    <property type="entry name" value="Indole-3-glycerol_P_synth_dom"/>
</dbReference>
<reference evidence="9" key="1">
    <citation type="submission" date="2021-01" db="EMBL/GenBank/DDBJ databases">
        <authorList>
            <person name="Corre E."/>
            <person name="Pelletier E."/>
            <person name="Niang G."/>
            <person name="Scheremetjew M."/>
            <person name="Finn R."/>
            <person name="Kale V."/>
            <person name="Holt S."/>
            <person name="Cochrane G."/>
            <person name="Meng A."/>
            <person name="Brown T."/>
            <person name="Cohen L."/>
        </authorList>
    </citation>
    <scope>NUCLEOTIDE SEQUENCE</scope>
    <source>
        <strain evidence="9">CCAP979/52</strain>
    </source>
</reference>
<accession>A0A7S0ME54</accession>
<gene>
    <name evidence="9" type="ORF">CCUR1050_LOCUS16538</name>
</gene>
<protein>
    <recommendedName>
        <fullName evidence="3">indole-3-glycerol-phosphate synthase</fullName>
        <ecNumber evidence="3">4.1.1.48</ecNumber>
    </recommendedName>
</protein>
<dbReference type="Gene3D" id="3.20.20.70">
    <property type="entry name" value="Aldolase class I"/>
    <property type="match status" value="1"/>
</dbReference>